<keyword evidence="7" id="KW-1185">Reference proteome</keyword>
<dbReference type="InterPro" id="IPR013663">
    <property type="entry name" value="Helicase_SWF/SNF/SWI_bac"/>
</dbReference>
<feature type="domain" description="SWIM-type" evidence="3">
    <location>
        <begin position="50"/>
        <end position="89"/>
    </location>
</feature>
<dbReference type="GO" id="GO:0016787">
    <property type="term" value="F:hydrolase activity"/>
    <property type="evidence" value="ECO:0007669"/>
    <property type="project" value="UniProtKB-KW"/>
</dbReference>
<dbReference type="PROSITE" id="PS51194">
    <property type="entry name" value="HELICASE_CTER"/>
    <property type="match status" value="1"/>
</dbReference>
<organism evidence="6 7">
    <name type="scientific">Oceaniferula flava</name>
    <dbReference type="NCBI Taxonomy" id="2800421"/>
    <lineage>
        <taxon>Bacteria</taxon>
        <taxon>Pseudomonadati</taxon>
        <taxon>Verrucomicrobiota</taxon>
        <taxon>Verrucomicrobiia</taxon>
        <taxon>Verrucomicrobiales</taxon>
        <taxon>Verrucomicrobiaceae</taxon>
        <taxon>Oceaniferula</taxon>
    </lineage>
</organism>
<dbReference type="SMART" id="SM00490">
    <property type="entry name" value="HELICc"/>
    <property type="match status" value="1"/>
</dbReference>
<protein>
    <submittedName>
        <fullName evidence="6">SNF2 helicase associated domain-containing protein</fullName>
    </submittedName>
</protein>
<evidence type="ECO:0000313" key="7">
    <source>
        <dbReference type="Proteomes" id="UP000634206"/>
    </source>
</evidence>
<comment type="caution">
    <text evidence="6">The sequence shown here is derived from an EMBL/GenBank/DDBJ whole genome shotgun (WGS) entry which is preliminary data.</text>
</comment>
<dbReference type="InterPro" id="IPR050496">
    <property type="entry name" value="SNF2_RAD54_helicase_repair"/>
</dbReference>
<dbReference type="GO" id="GO:0008270">
    <property type="term" value="F:zinc ion binding"/>
    <property type="evidence" value="ECO:0007669"/>
    <property type="project" value="UniProtKB-KW"/>
</dbReference>
<dbReference type="Pfam" id="PF08455">
    <property type="entry name" value="SNF2_assoc"/>
    <property type="match status" value="1"/>
</dbReference>
<dbReference type="GO" id="GO:0005524">
    <property type="term" value="F:ATP binding"/>
    <property type="evidence" value="ECO:0007669"/>
    <property type="project" value="InterPro"/>
</dbReference>
<keyword evidence="2" id="KW-0863">Zinc-finger</keyword>
<dbReference type="PROSITE" id="PS50966">
    <property type="entry name" value="ZF_SWIM"/>
    <property type="match status" value="1"/>
</dbReference>
<keyword evidence="2" id="KW-0862">Zinc</keyword>
<dbReference type="InterPro" id="IPR049730">
    <property type="entry name" value="SNF2/RAD54-like_C"/>
</dbReference>
<evidence type="ECO:0000259" key="4">
    <source>
        <dbReference type="PROSITE" id="PS51192"/>
    </source>
</evidence>
<sequence>MEITEQWIGQAAGGRVFKEARSLVKLGKVSQVKRSEDVFQGTFQQGRKPMRVVVKVLGPHHVKNLCPCSVSRATGGMCEHATAVLLAAVTDLAPEKKSPAKSSAPASQPMPEMQPLDIRLSPKFPHEGLRAVHLRPADPSTPVQQPDLLLALWLHKQTGQTGAAMLSLQESQLPGFFRAVAGHQRVTRGASAMEIHQATLRPHLEMEINQESGGDTLWLRLADLETGEIFVLGDALAQWDEENARLLIAASQDKNRLGELLSLDDLASGDWMELDTAAFVKRLEAIEKAYQLPADLGGIDLRDASPQIELEIAGSTRALQARLSARYTDAVSVALGLSPEASAFPCRSDDDPNQWLVRNEEHEQEAISRLMGQGFEILDASGFLFLRGEDEVLDFLTVTLPALRKIWTVNTEEKLGRVEERLERIVPQFEMADGGQIASGQDWLACDVTWQCGERTLDGNAVRKLLQSGSRSIKLPGGGKAVISQFDTEVMDGVLLDADPKQENGRYYFPPNQVGYLKRLNNYYQAADGKSAEPEVDVPALPDDLEQTLRSYQKDGVQWLYRRAQGEGAALLADDMGLGKTLQTLAFLKLWQGKGPALVVAPATLLGNWRDEAAKFVPDLKVLVMHGSKRKNYFEVMATADVIITSYSLLDRDNARYREIEFGAAVLDEASAVKNPDTLAAKAVRKINAAARIAISGTPVENSVRDLWSIFQFLLPGYLGGREDFKNRYELPCATEAQSPESRAAMQRLRWRTEPFMLRRTKSLVAKDLPAKIESVVWCEPSALQKESYQAILRQGAAKVDELRQKSGADSARMQMLTVLLRLRQTCCDLRLLDDQLKKKSLAEVSGKLARLMELLGEAGRGGHRVLVFSQFTSMLALIRAELEKENIQHCYLDGATRDRSKEVDRFQNPSGPPVFLISLKAGGYGLTLTAADTVVLFDPWWNPAVEAQAADRIHRIGQTKPATIYKFITRDTVEEKILRLQEKKRSVIDAAMGESDDEARPMMNGLNEQEMLDLLS</sequence>
<dbReference type="GO" id="GO:0015616">
    <property type="term" value="F:DNA translocase activity"/>
    <property type="evidence" value="ECO:0007669"/>
    <property type="project" value="TreeGrafter"/>
</dbReference>
<dbReference type="SMART" id="SM00487">
    <property type="entry name" value="DEXDc"/>
    <property type="match status" value="1"/>
</dbReference>
<dbReference type="PROSITE" id="PS51192">
    <property type="entry name" value="HELICASE_ATP_BIND_1"/>
    <property type="match status" value="1"/>
</dbReference>
<dbReference type="RefSeq" id="WP_309490085.1">
    <property type="nucleotide sequence ID" value="NZ_JAENIG010000006.1"/>
</dbReference>
<dbReference type="PANTHER" id="PTHR45629">
    <property type="entry name" value="SNF2/RAD54 FAMILY MEMBER"/>
    <property type="match status" value="1"/>
</dbReference>
<dbReference type="InterPro" id="IPR027417">
    <property type="entry name" value="P-loop_NTPase"/>
</dbReference>
<dbReference type="Pfam" id="PF00271">
    <property type="entry name" value="Helicase_C"/>
    <property type="match status" value="1"/>
</dbReference>
<keyword evidence="1" id="KW-0378">Hydrolase</keyword>
<feature type="domain" description="Helicase C-terminal" evidence="5">
    <location>
        <begin position="848"/>
        <end position="1008"/>
    </location>
</feature>
<dbReference type="Pfam" id="PF00176">
    <property type="entry name" value="SNF2-rel_dom"/>
    <property type="match status" value="1"/>
</dbReference>
<dbReference type="InterPro" id="IPR038718">
    <property type="entry name" value="SNF2-like_sf"/>
</dbReference>
<reference evidence="6" key="1">
    <citation type="submission" date="2021-01" db="EMBL/GenBank/DDBJ databases">
        <title>Modified the classification status of verrucomicrobia.</title>
        <authorList>
            <person name="Feng X."/>
        </authorList>
    </citation>
    <scope>NUCLEOTIDE SEQUENCE</scope>
    <source>
        <strain evidence="6">5K15</strain>
    </source>
</reference>
<dbReference type="InterPro" id="IPR000330">
    <property type="entry name" value="SNF2_N"/>
</dbReference>
<dbReference type="AlphaFoldDB" id="A0AAE2SCS0"/>
<dbReference type="PANTHER" id="PTHR45629:SF7">
    <property type="entry name" value="DNA EXCISION REPAIR PROTEIN ERCC-6-RELATED"/>
    <property type="match status" value="1"/>
</dbReference>
<feature type="domain" description="Helicase ATP-binding" evidence="4">
    <location>
        <begin position="561"/>
        <end position="717"/>
    </location>
</feature>
<dbReference type="InterPro" id="IPR001650">
    <property type="entry name" value="Helicase_C-like"/>
</dbReference>
<accession>A0AAE2SCS0</accession>
<keyword evidence="2" id="KW-0479">Metal-binding</keyword>
<evidence type="ECO:0000259" key="3">
    <source>
        <dbReference type="PROSITE" id="PS50966"/>
    </source>
</evidence>
<dbReference type="CDD" id="cd18793">
    <property type="entry name" value="SF2_C_SNF"/>
    <property type="match status" value="1"/>
</dbReference>
<evidence type="ECO:0000313" key="6">
    <source>
        <dbReference type="EMBL" id="MBK1855473.1"/>
    </source>
</evidence>
<dbReference type="InterPro" id="IPR007527">
    <property type="entry name" value="Znf_SWIM"/>
</dbReference>
<evidence type="ECO:0000259" key="5">
    <source>
        <dbReference type="PROSITE" id="PS51194"/>
    </source>
</evidence>
<gene>
    <name evidence="6" type="ORF">JIN83_10920</name>
</gene>
<dbReference type="Gene3D" id="3.40.50.10810">
    <property type="entry name" value="Tandem AAA-ATPase domain"/>
    <property type="match status" value="1"/>
</dbReference>
<name>A0AAE2SCS0_9BACT</name>
<evidence type="ECO:0000256" key="1">
    <source>
        <dbReference type="ARBA" id="ARBA00022801"/>
    </source>
</evidence>
<dbReference type="InterPro" id="IPR014001">
    <property type="entry name" value="Helicase_ATP-bd"/>
</dbReference>
<dbReference type="EMBL" id="JAENIG010000006">
    <property type="protein sequence ID" value="MBK1855473.1"/>
    <property type="molecule type" value="Genomic_DNA"/>
</dbReference>
<dbReference type="SUPFAM" id="SSF52540">
    <property type="entry name" value="P-loop containing nucleoside triphosphate hydrolases"/>
    <property type="match status" value="2"/>
</dbReference>
<dbReference type="Proteomes" id="UP000634206">
    <property type="component" value="Unassembled WGS sequence"/>
</dbReference>
<proteinExistence type="predicted"/>
<evidence type="ECO:0000256" key="2">
    <source>
        <dbReference type="PROSITE-ProRule" id="PRU00325"/>
    </source>
</evidence>
<dbReference type="Gene3D" id="3.40.50.300">
    <property type="entry name" value="P-loop containing nucleotide triphosphate hydrolases"/>
    <property type="match status" value="1"/>
</dbReference>